<feature type="non-terminal residue" evidence="1">
    <location>
        <position position="154"/>
    </location>
</feature>
<organism evidence="1 2">
    <name type="scientific">Meganyctiphanes norvegica</name>
    <name type="common">Northern krill</name>
    <name type="synonym">Thysanopoda norvegica</name>
    <dbReference type="NCBI Taxonomy" id="48144"/>
    <lineage>
        <taxon>Eukaryota</taxon>
        <taxon>Metazoa</taxon>
        <taxon>Ecdysozoa</taxon>
        <taxon>Arthropoda</taxon>
        <taxon>Crustacea</taxon>
        <taxon>Multicrustacea</taxon>
        <taxon>Malacostraca</taxon>
        <taxon>Eumalacostraca</taxon>
        <taxon>Eucarida</taxon>
        <taxon>Euphausiacea</taxon>
        <taxon>Euphausiidae</taxon>
        <taxon>Meganyctiphanes</taxon>
    </lineage>
</organism>
<sequence length="154" mass="16786">MMEQDGAQVWEEGVVSAVLALELSLGLVVEETDITWAATALSRLNHVYALNITQLLHAINANRTPNVVRDMMEVGILALEDEMFGSAVEWFTAIHDVLSQLKARGAGVTLDPLLDEILRQAIQLLHIATTAHDQKLSTAGYEGKPGSFPQPLTK</sequence>
<evidence type="ECO:0000313" key="1">
    <source>
        <dbReference type="EMBL" id="CAL4137090.1"/>
    </source>
</evidence>
<dbReference type="EMBL" id="CAXKWB010030081">
    <property type="protein sequence ID" value="CAL4137090.1"/>
    <property type="molecule type" value="Genomic_DNA"/>
</dbReference>
<accession>A0AAV2RTF6</accession>
<dbReference type="AlphaFoldDB" id="A0AAV2RTF6"/>
<evidence type="ECO:0000313" key="2">
    <source>
        <dbReference type="Proteomes" id="UP001497623"/>
    </source>
</evidence>
<dbReference type="Gene3D" id="1.25.40.10">
    <property type="entry name" value="Tetratricopeptide repeat domain"/>
    <property type="match status" value="1"/>
</dbReference>
<gene>
    <name evidence="1" type="ORF">MNOR_LOCUS27926</name>
</gene>
<dbReference type="InterPro" id="IPR011990">
    <property type="entry name" value="TPR-like_helical_dom_sf"/>
</dbReference>
<reference evidence="1 2" key="1">
    <citation type="submission" date="2024-05" db="EMBL/GenBank/DDBJ databases">
        <authorList>
            <person name="Wallberg A."/>
        </authorList>
    </citation>
    <scope>NUCLEOTIDE SEQUENCE [LARGE SCALE GENOMIC DNA]</scope>
</reference>
<keyword evidence="2" id="KW-1185">Reference proteome</keyword>
<name>A0AAV2RTF6_MEGNR</name>
<dbReference type="Proteomes" id="UP001497623">
    <property type="component" value="Unassembled WGS sequence"/>
</dbReference>
<protein>
    <submittedName>
        <fullName evidence="1">Uncharacterized protein</fullName>
    </submittedName>
</protein>
<proteinExistence type="predicted"/>
<comment type="caution">
    <text evidence="1">The sequence shown here is derived from an EMBL/GenBank/DDBJ whole genome shotgun (WGS) entry which is preliminary data.</text>
</comment>